<evidence type="ECO:0000313" key="3">
    <source>
        <dbReference type="Proteomes" id="UP000481153"/>
    </source>
</evidence>
<keyword evidence="3" id="KW-1185">Reference proteome</keyword>
<organism evidence="2 3">
    <name type="scientific">Aphanomyces euteiches</name>
    <dbReference type="NCBI Taxonomy" id="100861"/>
    <lineage>
        <taxon>Eukaryota</taxon>
        <taxon>Sar</taxon>
        <taxon>Stramenopiles</taxon>
        <taxon>Oomycota</taxon>
        <taxon>Saprolegniomycetes</taxon>
        <taxon>Saprolegniales</taxon>
        <taxon>Verrucalvaceae</taxon>
        <taxon>Aphanomyces</taxon>
    </lineage>
</organism>
<dbReference type="VEuPathDB" id="FungiDB:AeMF1_004444"/>
<name>A0A6G0WT10_9STRA</name>
<accession>A0A6G0WT10</accession>
<dbReference type="Proteomes" id="UP000481153">
    <property type="component" value="Unassembled WGS sequence"/>
</dbReference>
<comment type="caution">
    <text evidence="2">The sequence shown here is derived from an EMBL/GenBank/DDBJ whole genome shotgun (WGS) entry which is preliminary data.</text>
</comment>
<sequence length="368" mass="40693">MVDRGAYDEDYALDDGDEYSSLLQDSRRQTPPHINSYFSQMERMQRERKLRRQMHRYLAMLFGVVALSGWAWTQNSHVELTTTAAARLERVDHRPSFCESRQCIDFIPRSKLDDTCVSAIDPQLFHAMAKYVFETSYTTLWPLDPTLQCTQPKLVNYSATAASTNGVPSCAHYAQVVDIEAVGLFTADGAIERAVATLTSVDATERLDPDVAAIAAHVGEKWSHSNLMGIPGLINPTHDEERGIWLVLELPVELALTELTVVVTTSVADVLLNTTFGLPADTGLVALRLDRELNQEWPAGEYTAVVSQKWKVSFTVLSNDSRAIAASIQNKFILEVTTPSANKTELASACSALTNLTQYCACQASRSL</sequence>
<dbReference type="AlphaFoldDB" id="A0A6G0WT10"/>
<evidence type="ECO:0000256" key="1">
    <source>
        <dbReference type="SAM" id="Phobius"/>
    </source>
</evidence>
<keyword evidence="1" id="KW-1133">Transmembrane helix</keyword>
<feature type="transmembrane region" description="Helical" evidence="1">
    <location>
        <begin position="54"/>
        <end position="72"/>
    </location>
</feature>
<gene>
    <name evidence="2" type="ORF">Ae201684_011989</name>
</gene>
<keyword evidence="1" id="KW-0812">Transmembrane</keyword>
<protein>
    <submittedName>
        <fullName evidence="2">Uncharacterized protein</fullName>
    </submittedName>
</protein>
<evidence type="ECO:0000313" key="2">
    <source>
        <dbReference type="EMBL" id="KAF0730567.1"/>
    </source>
</evidence>
<proteinExistence type="predicted"/>
<reference evidence="2 3" key="1">
    <citation type="submission" date="2019-07" db="EMBL/GenBank/DDBJ databases">
        <title>Genomics analysis of Aphanomyces spp. identifies a new class of oomycete effector associated with host adaptation.</title>
        <authorList>
            <person name="Gaulin E."/>
        </authorList>
    </citation>
    <scope>NUCLEOTIDE SEQUENCE [LARGE SCALE GENOMIC DNA]</scope>
    <source>
        <strain evidence="2 3">ATCC 201684</strain>
    </source>
</reference>
<keyword evidence="1" id="KW-0472">Membrane</keyword>
<dbReference type="EMBL" id="VJMJ01000153">
    <property type="protein sequence ID" value="KAF0730567.1"/>
    <property type="molecule type" value="Genomic_DNA"/>
</dbReference>